<organism evidence="2">
    <name type="scientific">Camponotus floridanus</name>
    <name type="common">Florida carpenter ant</name>
    <dbReference type="NCBI Taxonomy" id="104421"/>
    <lineage>
        <taxon>Eukaryota</taxon>
        <taxon>Metazoa</taxon>
        <taxon>Ecdysozoa</taxon>
        <taxon>Arthropoda</taxon>
        <taxon>Hexapoda</taxon>
        <taxon>Insecta</taxon>
        <taxon>Pterygota</taxon>
        <taxon>Neoptera</taxon>
        <taxon>Endopterygota</taxon>
        <taxon>Hymenoptera</taxon>
        <taxon>Apocrita</taxon>
        <taxon>Aculeata</taxon>
        <taxon>Formicoidea</taxon>
        <taxon>Formicidae</taxon>
        <taxon>Formicinae</taxon>
        <taxon>Camponotus</taxon>
    </lineage>
</organism>
<feature type="non-terminal residue" evidence="1">
    <location>
        <position position="1"/>
    </location>
</feature>
<protein>
    <submittedName>
        <fullName evidence="1">Uncharacterized protein</fullName>
    </submittedName>
</protein>
<dbReference type="InterPro" id="IPR036397">
    <property type="entry name" value="RNaseH_sf"/>
</dbReference>
<dbReference type="EMBL" id="GL440584">
    <property type="protein sequence ID" value="EFN65777.1"/>
    <property type="molecule type" value="Genomic_DNA"/>
</dbReference>
<accession>E2ALB4</accession>
<dbReference type="GO" id="GO:0003676">
    <property type="term" value="F:nucleic acid binding"/>
    <property type="evidence" value="ECO:0007669"/>
    <property type="project" value="InterPro"/>
</dbReference>
<dbReference type="InParanoid" id="E2ALB4"/>
<reference evidence="1 2" key="1">
    <citation type="journal article" date="2010" name="Science">
        <title>Genomic comparison of the ants Camponotus floridanus and Harpegnathos saltator.</title>
        <authorList>
            <person name="Bonasio R."/>
            <person name="Zhang G."/>
            <person name="Ye C."/>
            <person name="Mutti N.S."/>
            <person name="Fang X."/>
            <person name="Qin N."/>
            <person name="Donahue G."/>
            <person name="Yang P."/>
            <person name="Li Q."/>
            <person name="Li C."/>
            <person name="Zhang P."/>
            <person name="Huang Z."/>
            <person name="Berger S.L."/>
            <person name="Reinberg D."/>
            <person name="Wang J."/>
            <person name="Liebig J."/>
        </authorList>
    </citation>
    <scope>NUCLEOTIDE SEQUENCE [LARGE SCALE GENOMIC DNA]</scope>
    <source>
        <strain evidence="2">C129</strain>
    </source>
</reference>
<keyword evidence="2" id="KW-1185">Reference proteome</keyword>
<name>E2ALB4_CAMFO</name>
<evidence type="ECO:0000313" key="2">
    <source>
        <dbReference type="Proteomes" id="UP000000311"/>
    </source>
</evidence>
<gene>
    <name evidence="1" type="ORF">EAG_08366</name>
</gene>
<evidence type="ECO:0000313" key="1">
    <source>
        <dbReference type="EMBL" id="EFN65777.1"/>
    </source>
</evidence>
<feature type="non-terminal residue" evidence="1">
    <location>
        <position position="45"/>
    </location>
</feature>
<dbReference type="Proteomes" id="UP000000311">
    <property type="component" value="Unassembled WGS sequence"/>
</dbReference>
<proteinExistence type="predicted"/>
<sequence length="45" mass="5308">EDLKNKIRNACAEITPPIIRRVRKNFMRRIALCLEENGGYIEHIL</sequence>
<dbReference type="AlphaFoldDB" id="E2ALB4"/>
<dbReference type="Gene3D" id="3.30.420.10">
    <property type="entry name" value="Ribonuclease H-like superfamily/Ribonuclease H"/>
    <property type="match status" value="1"/>
</dbReference>